<dbReference type="InterPro" id="IPR036761">
    <property type="entry name" value="TTHA0802/YceI-like_sf"/>
</dbReference>
<dbReference type="EMBL" id="JAIUJR010000003">
    <property type="protein sequence ID" value="MCA0132289.1"/>
    <property type="molecule type" value="Genomic_DNA"/>
</dbReference>
<keyword evidence="3" id="KW-1185">Reference proteome</keyword>
<dbReference type="Pfam" id="PF04264">
    <property type="entry name" value="YceI"/>
    <property type="match status" value="1"/>
</dbReference>
<dbReference type="SUPFAM" id="SSF101874">
    <property type="entry name" value="YceI-like"/>
    <property type="match status" value="1"/>
</dbReference>
<dbReference type="InterPro" id="IPR007372">
    <property type="entry name" value="Lipid/polyisoprenoid-bd_YceI"/>
</dbReference>
<organism evidence="2 3">
    <name type="scientific">Winogradskyella alexanderae</name>
    <dbReference type="NCBI Taxonomy" id="2877123"/>
    <lineage>
        <taxon>Bacteria</taxon>
        <taxon>Pseudomonadati</taxon>
        <taxon>Bacteroidota</taxon>
        <taxon>Flavobacteriia</taxon>
        <taxon>Flavobacteriales</taxon>
        <taxon>Flavobacteriaceae</taxon>
        <taxon>Winogradskyella</taxon>
    </lineage>
</organism>
<evidence type="ECO:0000259" key="1">
    <source>
        <dbReference type="Pfam" id="PF04264"/>
    </source>
</evidence>
<sequence>MLQLPPLKRLLRFIIYSILFSFQFLLSQTYNLNNDTSFLEVHGTSSLHDWHVDAQSQYGDANISFENVLEIKTLNFSVISESLKSGKSGMDKNTYKALKTDSYNKIDFNLKSVEATKRINENHYKIYALGDLTICGVTKSVPIEFSMRVEDNQLLIEGEKPLLMTDYGIEPPKALFGTIKTGNEINVVFKAVYETKK</sequence>
<comment type="caution">
    <text evidence="2">The sequence shown here is derived from an EMBL/GenBank/DDBJ whole genome shotgun (WGS) entry which is preliminary data.</text>
</comment>
<gene>
    <name evidence="2" type="ORF">LBU54_06805</name>
</gene>
<protein>
    <submittedName>
        <fullName evidence="2">YceI family protein</fullName>
    </submittedName>
</protein>
<dbReference type="Proteomes" id="UP001198901">
    <property type="component" value="Unassembled WGS sequence"/>
</dbReference>
<proteinExistence type="predicted"/>
<dbReference type="RefSeq" id="WP_224527612.1">
    <property type="nucleotide sequence ID" value="NZ_JAIUJR010000003.1"/>
</dbReference>
<evidence type="ECO:0000313" key="2">
    <source>
        <dbReference type="EMBL" id="MCA0132289.1"/>
    </source>
</evidence>
<evidence type="ECO:0000313" key="3">
    <source>
        <dbReference type="Proteomes" id="UP001198901"/>
    </source>
</evidence>
<dbReference type="Gene3D" id="2.40.128.110">
    <property type="entry name" value="Lipid/polyisoprenoid-binding, YceI-like"/>
    <property type="match status" value="1"/>
</dbReference>
<name>A0ABS7XQK4_9FLAO</name>
<feature type="domain" description="Lipid/polyisoprenoid-binding YceI-like" evidence="1">
    <location>
        <begin position="30"/>
        <end position="191"/>
    </location>
</feature>
<accession>A0ABS7XQK4</accession>
<reference evidence="3" key="1">
    <citation type="submission" date="2023-07" db="EMBL/GenBank/DDBJ databases">
        <authorList>
            <person name="Yue Y."/>
        </authorList>
    </citation>
    <scope>NUCLEOTIDE SEQUENCE [LARGE SCALE GENOMIC DNA]</scope>
    <source>
        <strain evidence="3">D23</strain>
    </source>
</reference>